<keyword evidence="2" id="KW-1185">Reference proteome</keyword>
<sequence length="134" mass="15472">MSKKKILIPLASISIVASVAVPLVTISLTKKNKNKIEEKVQYKLNQDEVFPTIDKNEFYNYIRYEQNRAIFDKSIVNAIFNYVLANMQTNVDKLDFDYNFINESQLNIKFIAYNANNIFTKSYTLNATINSKGL</sequence>
<organism evidence="1 2">
    <name type="scientific">Mycoplasmopsis phocirhinis</name>
    <dbReference type="NCBI Taxonomy" id="142650"/>
    <lineage>
        <taxon>Bacteria</taxon>
        <taxon>Bacillati</taxon>
        <taxon>Mycoplasmatota</taxon>
        <taxon>Mycoplasmoidales</taxon>
        <taxon>Metamycoplasmataceae</taxon>
        <taxon>Mycoplasmopsis</taxon>
    </lineage>
</organism>
<protein>
    <submittedName>
        <fullName evidence="1">Uncharacterized protein</fullName>
    </submittedName>
</protein>
<accession>A0A4V0ZAI8</accession>
<evidence type="ECO:0000313" key="2">
    <source>
        <dbReference type="Proteomes" id="UP000289326"/>
    </source>
</evidence>
<reference evidence="1 2" key="1">
    <citation type="submission" date="2019-01" db="EMBL/GenBank/DDBJ databases">
        <title>Complete sequence and annotation of the Mycoplasma phocirhinis strain 852T genome.</title>
        <authorList>
            <person name="Frasca S.Jr."/>
            <person name="Kutish G.F."/>
            <person name="Castellanos Gell J."/>
            <person name="Michaels D.L."/>
            <person name="Brown D.R."/>
        </authorList>
    </citation>
    <scope>NUCLEOTIDE SEQUENCE [LARGE SCALE GENOMIC DNA]</scope>
    <source>
        <strain evidence="1 2">852</strain>
    </source>
</reference>
<evidence type="ECO:0000313" key="1">
    <source>
        <dbReference type="EMBL" id="QBF34852.1"/>
    </source>
</evidence>
<dbReference type="KEGG" id="mphi:EG856_02935"/>
<dbReference type="RefSeq" id="WP_130429629.1">
    <property type="nucleotide sequence ID" value="NZ_CP034841.1"/>
</dbReference>
<proteinExistence type="predicted"/>
<dbReference type="AlphaFoldDB" id="A0A4V0ZAI8"/>
<dbReference type="EMBL" id="CP034841">
    <property type="protein sequence ID" value="QBF34852.1"/>
    <property type="molecule type" value="Genomic_DNA"/>
</dbReference>
<dbReference type="Proteomes" id="UP000289326">
    <property type="component" value="Chromosome"/>
</dbReference>
<name>A0A4V0ZAI8_9BACT</name>
<dbReference type="OrthoDB" id="400040at2"/>
<gene>
    <name evidence="1" type="ORF">EG856_02935</name>
</gene>
<dbReference type="NCBIfam" id="NF045957">
    <property type="entry name" value="MHO_1590_dom"/>
    <property type="match status" value="1"/>
</dbReference>